<feature type="non-terminal residue" evidence="1">
    <location>
        <position position="92"/>
    </location>
</feature>
<sequence length="92" mass="10666">MHECGGEKTKEVKRFKCIFSGKIEDEPRSPFVFFLEDFRGKYGGTLVEASRRCFNGWRNMTLEEQEPFRACTAEVDLEDDEADSKDVGKFDK</sequence>
<evidence type="ECO:0000313" key="1">
    <source>
        <dbReference type="EMBL" id="KFK22456.1"/>
    </source>
</evidence>
<gene>
    <name evidence="1" type="ORF">AALP_AAs61570U000100</name>
</gene>
<reference evidence="2" key="1">
    <citation type="journal article" date="2015" name="Nat. Plants">
        <title>Genome expansion of Arabis alpina linked with retrotransposition and reduced symmetric DNA methylation.</title>
        <authorList>
            <person name="Willing E.M."/>
            <person name="Rawat V."/>
            <person name="Mandakova T."/>
            <person name="Maumus F."/>
            <person name="James G.V."/>
            <person name="Nordstroem K.J."/>
            <person name="Becker C."/>
            <person name="Warthmann N."/>
            <person name="Chica C."/>
            <person name="Szarzynska B."/>
            <person name="Zytnicki M."/>
            <person name="Albani M.C."/>
            <person name="Kiefer C."/>
            <person name="Bergonzi S."/>
            <person name="Castaings L."/>
            <person name="Mateos J.L."/>
            <person name="Berns M.C."/>
            <person name="Bujdoso N."/>
            <person name="Piofczyk T."/>
            <person name="de Lorenzo L."/>
            <person name="Barrero-Sicilia C."/>
            <person name="Mateos I."/>
            <person name="Piednoel M."/>
            <person name="Hagmann J."/>
            <person name="Chen-Min-Tao R."/>
            <person name="Iglesias-Fernandez R."/>
            <person name="Schuster S.C."/>
            <person name="Alonso-Blanco C."/>
            <person name="Roudier F."/>
            <person name="Carbonero P."/>
            <person name="Paz-Ares J."/>
            <person name="Davis S.J."/>
            <person name="Pecinka A."/>
            <person name="Quesneville H."/>
            <person name="Colot V."/>
            <person name="Lysak M.A."/>
            <person name="Weigel D."/>
            <person name="Coupland G."/>
            <person name="Schneeberger K."/>
        </authorList>
    </citation>
    <scope>NUCLEOTIDE SEQUENCE [LARGE SCALE GENOMIC DNA]</scope>
    <source>
        <strain evidence="2">cv. Pajares</strain>
    </source>
</reference>
<evidence type="ECO:0008006" key="3">
    <source>
        <dbReference type="Google" id="ProtNLM"/>
    </source>
</evidence>
<proteinExistence type="predicted"/>
<protein>
    <recommendedName>
        <fullName evidence="3">HMG box domain-containing protein</fullName>
    </recommendedName>
</protein>
<dbReference type="SUPFAM" id="SSF47095">
    <property type="entry name" value="HMG-box"/>
    <property type="match status" value="1"/>
</dbReference>
<accession>A0A087FXV4</accession>
<dbReference type="Proteomes" id="UP000029120">
    <property type="component" value="Unassembled WGS sequence"/>
</dbReference>
<evidence type="ECO:0000313" key="2">
    <source>
        <dbReference type="Proteomes" id="UP000029120"/>
    </source>
</evidence>
<dbReference type="Gramene" id="KFK22456">
    <property type="protein sequence ID" value="KFK22456"/>
    <property type="gene ID" value="AALP_AAs61570U000100"/>
</dbReference>
<dbReference type="AlphaFoldDB" id="A0A087FXV4"/>
<dbReference type="OrthoDB" id="1919336at2759"/>
<dbReference type="InterPro" id="IPR036910">
    <property type="entry name" value="HMG_box_dom_sf"/>
</dbReference>
<dbReference type="EMBL" id="KL988928">
    <property type="protein sequence ID" value="KFK22456.1"/>
    <property type="molecule type" value="Genomic_DNA"/>
</dbReference>
<keyword evidence="2" id="KW-1185">Reference proteome</keyword>
<organism evidence="1 2">
    <name type="scientific">Arabis alpina</name>
    <name type="common">Alpine rock-cress</name>
    <dbReference type="NCBI Taxonomy" id="50452"/>
    <lineage>
        <taxon>Eukaryota</taxon>
        <taxon>Viridiplantae</taxon>
        <taxon>Streptophyta</taxon>
        <taxon>Embryophyta</taxon>
        <taxon>Tracheophyta</taxon>
        <taxon>Spermatophyta</taxon>
        <taxon>Magnoliopsida</taxon>
        <taxon>eudicotyledons</taxon>
        <taxon>Gunneridae</taxon>
        <taxon>Pentapetalae</taxon>
        <taxon>rosids</taxon>
        <taxon>malvids</taxon>
        <taxon>Brassicales</taxon>
        <taxon>Brassicaceae</taxon>
        <taxon>Arabideae</taxon>
        <taxon>Arabis</taxon>
    </lineage>
</organism>
<name>A0A087FXV4_ARAAL</name>